<feature type="compositionally biased region" description="Basic and acidic residues" evidence="1">
    <location>
        <begin position="102"/>
        <end position="111"/>
    </location>
</feature>
<protein>
    <submittedName>
        <fullName evidence="2">Uncharacterized protein</fullName>
    </submittedName>
</protein>
<accession>A0A7I9ZDY0</accession>
<evidence type="ECO:0000313" key="3">
    <source>
        <dbReference type="Proteomes" id="UP000465301"/>
    </source>
</evidence>
<dbReference type="Proteomes" id="UP000465301">
    <property type="component" value="Unassembled WGS sequence"/>
</dbReference>
<organism evidence="2 3">
    <name type="scientific">Mycobacterium timonense</name>
    <dbReference type="NCBI Taxonomy" id="701043"/>
    <lineage>
        <taxon>Bacteria</taxon>
        <taxon>Bacillati</taxon>
        <taxon>Actinomycetota</taxon>
        <taxon>Actinomycetes</taxon>
        <taxon>Mycobacteriales</taxon>
        <taxon>Mycobacteriaceae</taxon>
        <taxon>Mycobacterium</taxon>
        <taxon>Mycobacterium avium complex (MAC)</taxon>
    </lineage>
</organism>
<evidence type="ECO:0000313" key="2">
    <source>
        <dbReference type="EMBL" id="GFG99072.1"/>
    </source>
</evidence>
<proteinExistence type="predicted"/>
<gene>
    <name evidence="2" type="ORF">MTIM_49510</name>
</gene>
<dbReference type="AlphaFoldDB" id="A0A7I9ZDY0"/>
<comment type="caution">
    <text evidence="2">The sequence shown here is derived from an EMBL/GenBank/DDBJ whole genome shotgun (WGS) entry which is preliminary data.</text>
</comment>
<feature type="region of interest" description="Disordered" evidence="1">
    <location>
        <begin position="98"/>
        <end position="122"/>
    </location>
</feature>
<evidence type="ECO:0000256" key="1">
    <source>
        <dbReference type="SAM" id="MobiDB-lite"/>
    </source>
</evidence>
<sequence>MKDALDVLEHFGSELAAADARYQAAPAPVAVATLMEDVYSACAAYWAWMACWTTQFRGSGVRVGAEIQNFNLWKRYVGPTWAGLIQILDEVPIEDLGAPERGSVRPRRESRASGYGSRCARSASLCSGPRGRGILRRPS</sequence>
<reference evidence="2 3" key="1">
    <citation type="journal article" date="2019" name="Emerg. Microbes Infect.">
        <title>Comprehensive subspecies identification of 175 nontuberculous mycobacteria species based on 7547 genomic profiles.</title>
        <authorList>
            <person name="Matsumoto Y."/>
            <person name="Kinjo T."/>
            <person name="Motooka D."/>
            <person name="Nabeya D."/>
            <person name="Jung N."/>
            <person name="Uechi K."/>
            <person name="Horii T."/>
            <person name="Iida T."/>
            <person name="Fujita J."/>
            <person name="Nakamura S."/>
        </authorList>
    </citation>
    <scope>NUCLEOTIDE SEQUENCE [LARGE SCALE GENOMIC DNA]</scope>
    <source>
        <strain evidence="2 3">JCM 30726</strain>
    </source>
</reference>
<name>A0A7I9ZDY0_9MYCO</name>
<dbReference type="EMBL" id="BLLA01000001">
    <property type="protein sequence ID" value="GFG99072.1"/>
    <property type="molecule type" value="Genomic_DNA"/>
</dbReference>
<keyword evidence="3" id="KW-1185">Reference proteome</keyword>